<protein>
    <submittedName>
        <fullName evidence="1">Uncharacterized protein</fullName>
    </submittedName>
</protein>
<accession>A0AAD6UJN0</accession>
<dbReference type="Proteomes" id="UP001222325">
    <property type="component" value="Unassembled WGS sequence"/>
</dbReference>
<comment type="caution">
    <text evidence="1">The sequence shown here is derived from an EMBL/GenBank/DDBJ whole genome shotgun (WGS) entry which is preliminary data.</text>
</comment>
<keyword evidence="2" id="KW-1185">Reference proteome</keyword>
<sequence>MTSALHQVMQSATIELSREQLLSNGTLQRHYTTNSGGDIIKTTVVGIVRRVMRVDVNISLVILGPPDCSTSPVLRGMFYDMLHVLCDIPRKEAMHSDRPLRSQTHWCQEATAYTEGLIFVSISAQTRLGRVDWTTTPELADCRSQAREIPVTDALPPVIGVGGLLSLQVSMVREDTAGNTAQEPVLFDRVGDCAQTNIAN</sequence>
<name>A0AAD6UJN0_9AGAR</name>
<evidence type="ECO:0000313" key="2">
    <source>
        <dbReference type="Proteomes" id="UP001222325"/>
    </source>
</evidence>
<reference evidence="1" key="1">
    <citation type="submission" date="2023-03" db="EMBL/GenBank/DDBJ databases">
        <title>Massive genome expansion in bonnet fungi (Mycena s.s.) driven by repeated elements and novel gene families across ecological guilds.</title>
        <authorList>
            <consortium name="Lawrence Berkeley National Laboratory"/>
            <person name="Harder C.B."/>
            <person name="Miyauchi S."/>
            <person name="Viragh M."/>
            <person name="Kuo A."/>
            <person name="Thoen E."/>
            <person name="Andreopoulos B."/>
            <person name="Lu D."/>
            <person name="Skrede I."/>
            <person name="Drula E."/>
            <person name="Henrissat B."/>
            <person name="Morin E."/>
            <person name="Kohler A."/>
            <person name="Barry K."/>
            <person name="LaButti K."/>
            <person name="Morin E."/>
            <person name="Salamov A."/>
            <person name="Lipzen A."/>
            <person name="Mereny Z."/>
            <person name="Hegedus B."/>
            <person name="Baldrian P."/>
            <person name="Stursova M."/>
            <person name="Weitz H."/>
            <person name="Taylor A."/>
            <person name="Grigoriev I.V."/>
            <person name="Nagy L.G."/>
            <person name="Martin F."/>
            <person name="Kauserud H."/>
        </authorList>
    </citation>
    <scope>NUCLEOTIDE SEQUENCE</scope>
    <source>
        <strain evidence="1">CBHHK173m</strain>
    </source>
</reference>
<dbReference type="AlphaFoldDB" id="A0AAD6UJN0"/>
<dbReference type="EMBL" id="JARJCN010000002">
    <property type="protein sequence ID" value="KAJ7103454.1"/>
    <property type="molecule type" value="Genomic_DNA"/>
</dbReference>
<proteinExistence type="predicted"/>
<evidence type="ECO:0000313" key="1">
    <source>
        <dbReference type="EMBL" id="KAJ7103454.1"/>
    </source>
</evidence>
<organism evidence="1 2">
    <name type="scientific">Mycena belliarum</name>
    <dbReference type="NCBI Taxonomy" id="1033014"/>
    <lineage>
        <taxon>Eukaryota</taxon>
        <taxon>Fungi</taxon>
        <taxon>Dikarya</taxon>
        <taxon>Basidiomycota</taxon>
        <taxon>Agaricomycotina</taxon>
        <taxon>Agaricomycetes</taxon>
        <taxon>Agaricomycetidae</taxon>
        <taxon>Agaricales</taxon>
        <taxon>Marasmiineae</taxon>
        <taxon>Mycenaceae</taxon>
        <taxon>Mycena</taxon>
    </lineage>
</organism>
<gene>
    <name evidence="1" type="ORF">B0H15DRAFT_795565</name>
</gene>